<dbReference type="Gene3D" id="1.20.140.10">
    <property type="entry name" value="Butyryl-CoA Dehydrogenase, subunit A, domain 3"/>
    <property type="match status" value="1"/>
</dbReference>
<evidence type="ECO:0000259" key="7">
    <source>
        <dbReference type="Pfam" id="PF00441"/>
    </source>
</evidence>
<name>A0A9Q4B2Z1_SALAG</name>
<dbReference type="CDD" id="cd00567">
    <property type="entry name" value="ACAD"/>
    <property type="match status" value="1"/>
</dbReference>
<dbReference type="Gene3D" id="2.40.110.10">
    <property type="entry name" value="Butyryl-CoA Dehydrogenase, subunit A, domain 2"/>
    <property type="match status" value="1"/>
</dbReference>
<evidence type="ECO:0000259" key="9">
    <source>
        <dbReference type="Pfam" id="PF02771"/>
    </source>
</evidence>
<dbReference type="Pfam" id="PF00441">
    <property type="entry name" value="Acyl-CoA_dh_1"/>
    <property type="match status" value="1"/>
</dbReference>
<dbReference type="Pfam" id="PF02771">
    <property type="entry name" value="Acyl-CoA_dh_N"/>
    <property type="match status" value="1"/>
</dbReference>
<dbReference type="Proteomes" id="UP001057753">
    <property type="component" value="Unassembled WGS sequence"/>
</dbReference>
<dbReference type="EMBL" id="JABXYM010000001">
    <property type="protein sequence ID" value="MCR6097371.1"/>
    <property type="molecule type" value="Genomic_DNA"/>
</dbReference>
<proteinExistence type="inferred from homology"/>
<dbReference type="InterPro" id="IPR006091">
    <property type="entry name" value="Acyl-CoA_Oxase/DH_mid-dom"/>
</dbReference>
<dbReference type="PANTHER" id="PTHR43884:SF25">
    <property type="entry name" value="ACYL-COA DEHYDROGENASE YDBM-RELATED"/>
    <property type="match status" value="1"/>
</dbReference>
<evidence type="ECO:0000313" key="10">
    <source>
        <dbReference type="EMBL" id="MCR6097371.1"/>
    </source>
</evidence>
<evidence type="ECO:0000256" key="6">
    <source>
        <dbReference type="RuleBase" id="RU362125"/>
    </source>
</evidence>
<sequence length="387" mass="43107">MITKTTEKLLKTERQRTFYQLASRVSEPFKERAIKNDREARFPFENMTELKKAELTTLTVPAKWGGKEASLYELLIVQETIAKGDGPTALSLGWHNGLIMQLRQTRKWEEAMFEAICREAVDDHILINAAASEKATGSPARGGMPETTATKSAEGWRINGSKTYTSLAPALDYFIVTAAMTGEDRVGEFLIPAQTAGVEIEETWETLGMRSTRSDDLHLKNVLVNHQALVAVKDAGHGKSPQGWLLHIPACYLGIAQAARDEAVAFAKSYQPNSLSHPISEVPEVRRKVAEMDLELMSARHFMYHIAEVWDNMPEYRPGLGEELAAVKTICTNAAVKVVDLSMRIAGGYSLHKAHHFERYYRDVRAGLHNPPSDDLTTAALARRAFE</sequence>
<comment type="cofactor">
    <cofactor evidence="1 6">
        <name>FAD</name>
        <dbReference type="ChEBI" id="CHEBI:57692"/>
    </cofactor>
</comment>
<dbReference type="PIRSF" id="PIRSF016578">
    <property type="entry name" value="HsaA"/>
    <property type="match status" value="1"/>
</dbReference>
<dbReference type="InterPro" id="IPR037069">
    <property type="entry name" value="AcylCoA_DH/ox_N_sf"/>
</dbReference>
<keyword evidence="5 6" id="KW-0560">Oxidoreductase</keyword>
<dbReference type="InterPro" id="IPR046373">
    <property type="entry name" value="Acyl-CoA_Oxase/DH_mid-dom_sf"/>
</dbReference>
<dbReference type="GO" id="GO:0050660">
    <property type="term" value="F:flavin adenine dinucleotide binding"/>
    <property type="evidence" value="ECO:0007669"/>
    <property type="project" value="InterPro"/>
</dbReference>
<evidence type="ECO:0000256" key="5">
    <source>
        <dbReference type="ARBA" id="ARBA00023002"/>
    </source>
</evidence>
<organism evidence="10 11">
    <name type="scientific">Salipaludibacillus agaradhaerens</name>
    <name type="common">Bacillus agaradhaerens</name>
    <dbReference type="NCBI Taxonomy" id="76935"/>
    <lineage>
        <taxon>Bacteria</taxon>
        <taxon>Bacillati</taxon>
        <taxon>Bacillota</taxon>
        <taxon>Bacilli</taxon>
        <taxon>Bacillales</taxon>
        <taxon>Bacillaceae</taxon>
    </lineage>
</organism>
<evidence type="ECO:0000256" key="2">
    <source>
        <dbReference type="ARBA" id="ARBA00009347"/>
    </source>
</evidence>
<dbReference type="InterPro" id="IPR009075">
    <property type="entry name" value="AcylCo_DH/oxidase_C"/>
</dbReference>
<dbReference type="InterPro" id="IPR013786">
    <property type="entry name" value="AcylCoA_DH/ox_N"/>
</dbReference>
<dbReference type="GO" id="GO:0003995">
    <property type="term" value="F:acyl-CoA dehydrogenase activity"/>
    <property type="evidence" value="ECO:0007669"/>
    <property type="project" value="TreeGrafter"/>
</dbReference>
<evidence type="ECO:0000256" key="4">
    <source>
        <dbReference type="ARBA" id="ARBA00022827"/>
    </source>
</evidence>
<keyword evidence="4 6" id="KW-0274">FAD</keyword>
<dbReference type="SUPFAM" id="SSF47203">
    <property type="entry name" value="Acyl-CoA dehydrogenase C-terminal domain-like"/>
    <property type="match status" value="1"/>
</dbReference>
<dbReference type="InterPro" id="IPR009100">
    <property type="entry name" value="AcylCoA_DH/oxidase_NM_dom_sf"/>
</dbReference>
<comment type="caution">
    <text evidence="10">The sequence shown here is derived from an EMBL/GenBank/DDBJ whole genome shotgun (WGS) entry which is preliminary data.</text>
</comment>
<evidence type="ECO:0000259" key="8">
    <source>
        <dbReference type="Pfam" id="PF02770"/>
    </source>
</evidence>
<protein>
    <submittedName>
        <fullName evidence="10">Acyl-CoA/acyl-ACP dehydrogenase</fullName>
    </submittedName>
</protein>
<accession>A0A9Q4B2Z1</accession>
<evidence type="ECO:0000256" key="1">
    <source>
        <dbReference type="ARBA" id="ARBA00001974"/>
    </source>
</evidence>
<comment type="similarity">
    <text evidence="2 6">Belongs to the acyl-CoA dehydrogenase family.</text>
</comment>
<keyword evidence="11" id="KW-1185">Reference proteome</keyword>
<dbReference type="PANTHER" id="PTHR43884">
    <property type="entry name" value="ACYL-COA DEHYDROGENASE"/>
    <property type="match status" value="1"/>
</dbReference>
<dbReference type="InterPro" id="IPR036250">
    <property type="entry name" value="AcylCo_DH-like_C"/>
</dbReference>
<feature type="domain" description="Acyl-CoA dehydrogenase/oxidase N-terminal" evidence="9">
    <location>
        <begin position="13"/>
        <end position="101"/>
    </location>
</feature>
<evidence type="ECO:0000256" key="3">
    <source>
        <dbReference type="ARBA" id="ARBA00022630"/>
    </source>
</evidence>
<feature type="domain" description="Acyl-CoA oxidase/dehydrogenase middle" evidence="8">
    <location>
        <begin position="130"/>
        <end position="222"/>
    </location>
</feature>
<dbReference type="AlphaFoldDB" id="A0A9Q4B2Z1"/>
<gene>
    <name evidence="10" type="ORF">HXA33_12525</name>
</gene>
<dbReference type="SUPFAM" id="SSF56645">
    <property type="entry name" value="Acyl-CoA dehydrogenase NM domain-like"/>
    <property type="match status" value="1"/>
</dbReference>
<evidence type="ECO:0000313" key="11">
    <source>
        <dbReference type="Proteomes" id="UP001057753"/>
    </source>
</evidence>
<reference evidence="10" key="1">
    <citation type="submission" date="2020-06" db="EMBL/GenBank/DDBJ databases">
        <title>Insight into the genomes of haloalkaliphilic bacilli from Kenyan soda lakes.</title>
        <authorList>
            <person name="Mwirichia R."/>
            <person name="Villamizar G.C."/>
            <person name="Poehlein A."/>
            <person name="Mugweru J."/>
            <person name="Kipnyargis A."/>
            <person name="Kiplimo D."/>
            <person name="Orwa P."/>
            <person name="Daniel R."/>
        </authorList>
    </citation>
    <scope>NUCLEOTIDE SEQUENCE</scope>
    <source>
        <strain evidence="10">B1096_S55</strain>
    </source>
</reference>
<dbReference type="Pfam" id="PF02770">
    <property type="entry name" value="Acyl-CoA_dh_M"/>
    <property type="match status" value="1"/>
</dbReference>
<keyword evidence="3 6" id="KW-0285">Flavoprotein</keyword>
<dbReference type="Gene3D" id="1.10.540.10">
    <property type="entry name" value="Acyl-CoA dehydrogenase/oxidase, N-terminal domain"/>
    <property type="match status" value="1"/>
</dbReference>
<feature type="domain" description="Acyl-CoA dehydrogenase/oxidase C-terminal" evidence="7">
    <location>
        <begin position="249"/>
        <end position="366"/>
    </location>
</feature>